<feature type="region of interest" description="Disordered" evidence="2">
    <location>
        <begin position="61"/>
        <end position="134"/>
    </location>
</feature>
<dbReference type="InterPro" id="IPR025952">
    <property type="entry name" value="R3H-assoc_dom"/>
</dbReference>
<protein>
    <recommendedName>
        <fullName evidence="3">R3H-associated N-terminal domain-containing protein</fullName>
    </recommendedName>
</protein>
<dbReference type="AlphaFoldDB" id="A0A6A6UMH2"/>
<evidence type="ECO:0000313" key="4">
    <source>
        <dbReference type="EMBL" id="KAF2673449.1"/>
    </source>
</evidence>
<sequence length="332" mass="37129">MAANNSKLQATTQSSPQGASAYVDVEAWNSSTLKALNGLSLAPTRPIRGASVSLAISLDDSAPAPVIKADDSDDEGAEQATTGYPPLRRKTSRRDSMRRRDELLKGKEGSRRRQKWENDHLLGNPHVQPPLPTDWEVRPTYPVRTVPYYLATLWDAKRAEEERVAATRKNKPTKRKELSQPEGLGRVPKGLKDTMKRHRAAKTLLQELENEIREFVVAMHEGGQVPDDAGIEVDADDDDFVLVDEKTLSPIMSHFPTYEKLIFESPETDQSATFSRWLVHALGKYYGLDSWSVSVQGKPARREAYVGIKDVKLKRTCQPSMGSLPLPMWARV</sequence>
<dbReference type="EMBL" id="MU004231">
    <property type="protein sequence ID" value="KAF2673449.1"/>
    <property type="molecule type" value="Genomic_DNA"/>
</dbReference>
<proteinExistence type="predicted"/>
<keyword evidence="5" id="KW-1185">Reference proteome</keyword>
<dbReference type="PANTHER" id="PTHR32019:SF2">
    <property type="entry name" value="R3H DOMAIN-CONTAINING PROTEIN 4"/>
    <property type="match status" value="1"/>
</dbReference>
<organism evidence="4 5">
    <name type="scientific">Microthyrium microscopicum</name>
    <dbReference type="NCBI Taxonomy" id="703497"/>
    <lineage>
        <taxon>Eukaryota</taxon>
        <taxon>Fungi</taxon>
        <taxon>Dikarya</taxon>
        <taxon>Ascomycota</taxon>
        <taxon>Pezizomycotina</taxon>
        <taxon>Dothideomycetes</taxon>
        <taxon>Dothideomycetes incertae sedis</taxon>
        <taxon>Microthyriales</taxon>
        <taxon>Microthyriaceae</taxon>
        <taxon>Microthyrium</taxon>
    </lineage>
</organism>
<accession>A0A6A6UMH2</accession>
<dbReference type="SUPFAM" id="SSF82708">
    <property type="entry name" value="R3H domain"/>
    <property type="match status" value="1"/>
</dbReference>
<dbReference type="GO" id="GO:0003676">
    <property type="term" value="F:nucleic acid binding"/>
    <property type="evidence" value="ECO:0007669"/>
    <property type="project" value="InterPro"/>
</dbReference>
<feature type="region of interest" description="Disordered" evidence="2">
    <location>
        <begin position="164"/>
        <end position="190"/>
    </location>
</feature>
<keyword evidence="1" id="KW-0175">Coiled coil</keyword>
<dbReference type="InterPro" id="IPR036867">
    <property type="entry name" value="R3H_dom_sf"/>
</dbReference>
<reference evidence="4" key="1">
    <citation type="journal article" date="2020" name="Stud. Mycol.">
        <title>101 Dothideomycetes genomes: a test case for predicting lifestyles and emergence of pathogens.</title>
        <authorList>
            <person name="Haridas S."/>
            <person name="Albert R."/>
            <person name="Binder M."/>
            <person name="Bloem J."/>
            <person name="Labutti K."/>
            <person name="Salamov A."/>
            <person name="Andreopoulos B."/>
            <person name="Baker S."/>
            <person name="Barry K."/>
            <person name="Bills G."/>
            <person name="Bluhm B."/>
            <person name="Cannon C."/>
            <person name="Castanera R."/>
            <person name="Culley D."/>
            <person name="Daum C."/>
            <person name="Ezra D."/>
            <person name="Gonzalez J."/>
            <person name="Henrissat B."/>
            <person name="Kuo A."/>
            <person name="Liang C."/>
            <person name="Lipzen A."/>
            <person name="Lutzoni F."/>
            <person name="Magnuson J."/>
            <person name="Mondo S."/>
            <person name="Nolan M."/>
            <person name="Ohm R."/>
            <person name="Pangilinan J."/>
            <person name="Park H.-J."/>
            <person name="Ramirez L."/>
            <person name="Alfaro M."/>
            <person name="Sun H."/>
            <person name="Tritt A."/>
            <person name="Yoshinaga Y."/>
            <person name="Zwiers L.-H."/>
            <person name="Turgeon B."/>
            <person name="Goodwin S."/>
            <person name="Spatafora J."/>
            <person name="Crous P."/>
            <person name="Grigoriev I."/>
        </authorList>
    </citation>
    <scope>NUCLEOTIDE SEQUENCE</scope>
    <source>
        <strain evidence="4">CBS 115976</strain>
    </source>
</reference>
<dbReference type="InterPro" id="IPR039629">
    <property type="entry name" value="R3HDM4"/>
</dbReference>
<dbReference type="OrthoDB" id="10256743at2759"/>
<dbReference type="Proteomes" id="UP000799302">
    <property type="component" value="Unassembled WGS sequence"/>
</dbReference>
<feature type="domain" description="R3H-associated N-terminal" evidence="3">
    <location>
        <begin position="89"/>
        <end position="197"/>
    </location>
</feature>
<evidence type="ECO:0000313" key="5">
    <source>
        <dbReference type="Proteomes" id="UP000799302"/>
    </source>
</evidence>
<feature type="coiled-coil region" evidence="1">
    <location>
        <begin position="191"/>
        <end position="218"/>
    </location>
</feature>
<evidence type="ECO:0000256" key="2">
    <source>
        <dbReference type="SAM" id="MobiDB-lite"/>
    </source>
</evidence>
<gene>
    <name evidence="4" type="ORF">BT63DRAFT_421599</name>
</gene>
<evidence type="ECO:0000259" key="3">
    <source>
        <dbReference type="Pfam" id="PF13902"/>
    </source>
</evidence>
<dbReference type="Pfam" id="PF13902">
    <property type="entry name" value="R3H-assoc"/>
    <property type="match status" value="1"/>
</dbReference>
<name>A0A6A6UMH2_9PEZI</name>
<feature type="compositionally biased region" description="Basic and acidic residues" evidence="2">
    <location>
        <begin position="93"/>
        <end position="120"/>
    </location>
</feature>
<dbReference type="PANTHER" id="PTHR32019">
    <property type="entry name" value="R3H DOMAIN-CONTAINING PROTEIN 4"/>
    <property type="match status" value="1"/>
</dbReference>
<evidence type="ECO:0000256" key="1">
    <source>
        <dbReference type="SAM" id="Coils"/>
    </source>
</evidence>